<dbReference type="AlphaFoldDB" id="A0A8J6J842"/>
<keyword evidence="1" id="KW-0812">Transmembrane</keyword>
<name>A0A8J6J842_9FIRM</name>
<dbReference type="RefSeq" id="WP_186852475.1">
    <property type="nucleotide sequence ID" value="NZ_JACOPO010000003.1"/>
</dbReference>
<protein>
    <submittedName>
        <fullName evidence="2">Uncharacterized protein</fullName>
    </submittedName>
</protein>
<evidence type="ECO:0000313" key="2">
    <source>
        <dbReference type="EMBL" id="MBC5722250.1"/>
    </source>
</evidence>
<dbReference type="EMBL" id="JACOPO010000003">
    <property type="protein sequence ID" value="MBC5722250.1"/>
    <property type="molecule type" value="Genomic_DNA"/>
</dbReference>
<organism evidence="2 3">
    <name type="scientific">Flintibacter hominis</name>
    <dbReference type="NCBI Taxonomy" id="2763048"/>
    <lineage>
        <taxon>Bacteria</taxon>
        <taxon>Bacillati</taxon>
        <taxon>Bacillota</taxon>
        <taxon>Clostridia</taxon>
        <taxon>Eubacteriales</taxon>
        <taxon>Flintibacter</taxon>
    </lineage>
</organism>
<accession>A0A8J6J842</accession>
<reference evidence="2" key="1">
    <citation type="submission" date="2020-08" db="EMBL/GenBank/DDBJ databases">
        <title>Genome public.</title>
        <authorList>
            <person name="Liu C."/>
            <person name="Sun Q."/>
        </authorList>
    </citation>
    <scope>NUCLEOTIDE SEQUENCE</scope>
    <source>
        <strain evidence="2">NSJ-23</strain>
    </source>
</reference>
<comment type="caution">
    <text evidence="2">The sequence shown here is derived from an EMBL/GenBank/DDBJ whole genome shotgun (WGS) entry which is preliminary data.</text>
</comment>
<feature type="transmembrane region" description="Helical" evidence="1">
    <location>
        <begin position="36"/>
        <end position="53"/>
    </location>
</feature>
<keyword evidence="3" id="KW-1185">Reference proteome</keyword>
<keyword evidence="1" id="KW-1133">Transmembrane helix</keyword>
<sequence>MKQIFFGIALILFALVLLLSEIWLPIVGDLMSRGEFAVLIAVIGLVIAGIGAFKEK</sequence>
<proteinExistence type="predicted"/>
<evidence type="ECO:0000256" key="1">
    <source>
        <dbReference type="SAM" id="Phobius"/>
    </source>
</evidence>
<gene>
    <name evidence="2" type="ORF">H8S11_05440</name>
</gene>
<keyword evidence="1" id="KW-0472">Membrane</keyword>
<dbReference type="Proteomes" id="UP000628736">
    <property type="component" value="Unassembled WGS sequence"/>
</dbReference>
<evidence type="ECO:0000313" key="3">
    <source>
        <dbReference type="Proteomes" id="UP000628736"/>
    </source>
</evidence>